<proteinExistence type="inferred from homology"/>
<accession>A0A517Y9N1</accession>
<dbReference type="AlphaFoldDB" id="A0A517Y9N1"/>
<evidence type="ECO:0000313" key="11">
    <source>
        <dbReference type="Proteomes" id="UP000315017"/>
    </source>
</evidence>
<dbReference type="SUPFAM" id="SSF88697">
    <property type="entry name" value="PUA domain-like"/>
    <property type="match status" value="1"/>
</dbReference>
<dbReference type="PANTHER" id="PTHR42873">
    <property type="entry name" value="RIBOSOMAL RNA LARGE SUBUNIT METHYLTRANSFERASE"/>
    <property type="match status" value="1"/>
</dbReference>
<dbReference type="InterPro" id="IPR015947">
    <property type="entry name" value="PUA-like_sf"/>
</dbReference>
<dbReference type="Gene3D" id="3.40.50.150">
    <property type="entry name" value="Vaccinia Virus protein VP39"/>
    <property type="match status" value="1"/>
</dbReference>
<dbReference type="PROSITE" id="PS50890">
    <property type="entry name" value="PUA"/>
    <property type="match status" value="1"/>
</dbReference>
<dbReference type="InterPro" id="IPR041532">
    <property type="entry name" value="RlmI-like_PUA"/>
</dbReference>
<evidence type="ECO:0000256" key="3">
    <source>
        <dbReference type="ARBA" id="ARBA00022552"/>
    </source>
</evidence>
<dbReference type="Proteomes" id="UP000315017">
    <property type="component" value="Chromosome"/>
</dbReference>
<dbReference type="RefSeq" id="WP_145087785.1">
    <property type="nucleotide sequence ID" value="NZ_CP036274.1"/>
</dbReference>
<keyword evidence="3" id="KW-0698">rRNA processing</keyword>
<dbReference type="GO" id="GO:0032259">
    <property type="term" value="P:methylation"/>
    <property type="evidence" value="ECO:0007669"/>
    <property type="project" value="UniProtKB-KW"/>
</dbReference>
<gene>
    <name evidence="10" type="primary">rlmI_1</name>
    <name evidence="10" type="ORF">ETAA8_19850</name>
</gene>
<dbReference type="Pfam" id="PF10672">
    <property type="entry name" value="Methyltrans_SAM"/>
    <property type="match status" value="1"/>
</dbReference>
<dbReference type="EC" id="2.1.1.191" evidence="10"/>
<keyword evidence="7" id="KW-0694">RNA-binding</keyword>
<keyword evidence="11" id="KW-1185">Reference proteome</keyword>
<comment type="similarity">
    <text evidence="8">Belongs to the methyltransferase superfamily. RlmI family.</text>
</comment>
<dbReference type="SMART" id="SM00359">
    <property type="entry name" value="PUA"/>
    <property type="match status" value="1"/>
</dbReference>
<dbReference type="GO" id="GO:0003723">
    <property type="term" value="F:RNA binding"/>
    <property type="evidence" value="ECO:0007669"/>
    <property type="project" value="UniProtKB-KW"/>
</dbReference>
<dbReference type="OrthoDB" id="9805492at2"/>
<dbReference type="KEGG" id="aagg:ETAA8_19850"/>
<dbReference type="InterPro" id="IPR036974">
    <property type="entry name" value="PUA_sf"/>
</dbReference>
<dbReference type="Gene3D" id="2.30.130.10">
    <property type="entry name" value="PUA domain"/>
    <property type="match status" value="1"/>
</dbReference>
<comment type="subcellular location">
    <subcellularLocation>
        <location evidence="1">Cytoplasm</location>
    </subcellularLocation>
</comment>
<evidence type="ECO:0000256" key="1">
    <source>
        <dbReference type="ARBA" id="ARBA00004496"/>
    </source>
</evidence>
<evidence type="ECO:0000256" key="7">
    <source>
        <dbReference type="ARBA" id="ARBA00022884"/>
    </source>
</evidence>
<evidence type="ECO:0000259" key="9">
    <source>
        <dbReference type="SMART" id="SM00359"/>
    </source>
</evidence>
<dbReference type="Gene3D" id="3.30.750.80">
    <property type="entry name" value="RNA methyltransferase domain (HRMD) like"/>
    <property type="match status" value="1"/>
</dbReference>
<sequence length="429" mass="47240">MSADLQPATDSASQSGQPVARVVLKPKKALPFYGRHPWVLAGAVDRVEPTTLAGEHLVAVDGQVVDLCNEKGKFIARGMYNSHSRIRVRLFTWREDELLDTEFFRRRLCAAIAMRQQLGYEVTPQQIAAGLSRSETATRMVFSEADGLSGLVIDRYGDYLVLQPTSLAMQLRAEMLVSILQQELQPRAIILRGEKTSMQLEGMEATPDRHWGELPETPIVIRENGIAYEVDLREGQKTGFYLDQRDNRAVAARYLQGRKVLDLFCYTGGFALNAAKLGAAEVIGIDGSKKAIAQAERNAEINGLPVKFEVGDGFQTLDQMAAENRRFEAIVLDPPKFARSRSGVNAALQAYHRLNRSAVTLLSPGGILVTNSCSGTVTPEDFRLMLSGVAQKTGRDIQLLEQRGAAADHPVAATCLETEYLKCFICRVA</sequence>
<evidence type="ECO:0000256" key="8">
    <source>
        <dbReference type="ARBA" id="ARBA00038091"/>
    </source>
</evidence>
<dbReference type="Pfam" id="PF17785">
    <property type="entry name" value="PUA_3"/>
    <property type="match status" value="1"/>
</dbReference>
<dbReference type="GO" id="GO:0005737">
    <property type="term" value="C:cytoplasm"/>
    <property type="evidence" value="ECO:0007669"/>
    <property type="project" value="UniProtKB-SubCell"/>
</dbReference>
<dbReference type="CDD" id="cd21153">
    <property type="entry name" value="PUA_RlmI"/>
    <property type="match status" value="1"/>
</dbReference>
<evidence type="ECO:0000256" key="5">
    <source>
        <dbReference type="ARBA" id="ARBA00022679"/>
    </source>
</evidence>
<dbReference type="EMBL" id="CP036274">
    <property type="protein sequence ID" value="QDU26901.1"/>
    <property type="molecule type" value="Genomic_DNA"/>
</dbReference>
<dbReference type="SUPFAM" id="SSF53335">
    <property type="entry name" value="S-adenosyl-L-methionine-dependent methyltransferases"/>
    <property type="match status" value="1"/>
</dbReference>
<keyword evidence="4 10" id="KW-0489">Methyltransferase</keyword>
<name>A0A517Y9N1_9BACT</name>
<dbReference type="GO" id="GO:0006364">
    <property type="term" value="P:rRNA processing"/>
    <property type="evidence" value="ECO:0007669"/>
    <property type="project" value="UniProtKB-KW"/>
</dbReference>
<keyword evidence="6" id="KW-0949">S-adenosyl-L-methionine</keyword>
<reference evidence="10 11" key="1">
    <citation type="submission" date="2019-02" db="EMBL/GenBank/DDBJ databases">
        <title>Deep-cultivation of Planctomycetes and their phenomic and genomic characterization uncovers novel biology.</title>
        <authorList>
            <person name="Wiegand S."/>
            <person name="Jogler M."/>
            <person name="Boedeker C."/>
            <person name="Pinto D."/>
            <person name="Vollmers J."/>
            <person name="Rivas-Marin E."/>
            <person name="Kohn T."/>
            <person name="Peeters S.H."/>
            <person name="Heuer A."/>
            <person name="Rast P."/>
            <person name="Oberbeckmann S."/>
            <person name="Bunk B."/>
            <person name="Jeske O."/>
            <person name="Meyerdierks A."/>
            <person name="Storesund J.E."/>
            <person name="Kallscheuer N."/>
            <person name="Luecker S."/>
            <person name="Lage O.M."/>
            <person name="Pohl T."/>
            <person name="Merkel B.J."/>
            <person name="Hornburger P."/>
            <person name="Mueller R.-W."/>
            <person name="Bruemmer F."/>
            <person name="Labrenz M."/>
            <person name="Spormann A.M."/>
            <person name="Op den Camp H."/>
            <person name="Overmann J."/>
            <person name="Amann R."/>
            <person name="Jetten M.S.M."/>
            <person name="Mascher T."/>
            <person name="Medema M.H."/>
            <person name="Devos D.P."/>
            <person name="Kaster A.-K."/>
            <person name="Ovreas L."/>
            <person name="Rohde M."/>
            <person name="Galperin M.Y."/>
            <person name="Jogler C."/>
        </authorList>
    </citation>
    <scope>NUCLEOTIDE SEQUENCE [LARGE SCALE GENOMIC DNA]</scope>
    <source>
        <strain evidence="10 11">ETA_A8</strain>
    </source>
</reference>
<protein>
    <submittedName>
        <fullName evidence="10">Ribosomal RNA large subunit methyltransferase I</fullName>
        <ecNumber evidence="10">2.1.1.191</ecNumber>
    </submittedName>
</protein>
<evidence type="ECO:0000256" key="2">
    <source>
        <dbReference type="ARBA" id="ARBA00022490"/>
    </source>
</evidence>
<evidence type="ECO:0000256" key="6">
    <source>
        <dbReference type="ARBA" id="ARBA00022691"/>
    </source>
</evidence>
<organism evidence="10 11">
    <name type="scientific">Anatilimnocola aggregata</name>
    <dbReference type="NCBI Taxonomy" id="2528021"/>
    <lineage>
        <taxon>Bacteria</taxon>
        <taxon>Pseudomonadati</taxon>
        <taxon>Planctomycetota</taxon>
        <taxon>Planctomycetia</taxon>
        <taxon>Pirellulales</taxon>
        <taxon>Pirellulaceae</taxon>
        <taxon>Anatilimnocola</taxon>
    </lineage>
</organism>
<dbReference type="InterPro" id="IPR029063">
    <property type="entry name" value="SAM-dependent_MTases_sf"/>
</dbReference>
<keyword evidence="5 10" id="KW-0808">Transferase</keyword>
<dbReference type="PANTHER" id="PTHR42873:SF1">
    <property type="entry name" value="S-ADENOSYLMETHIONINE-DEPENDENT METHYLTRANSFERASE DOMAIN-CONTAINING PROTEIN"/>
    <property type="match status" value="1"/>
</dbReference>
<dbReference type="InterPro" id="IPR019614">
    <property type="entry name" value="SAM-dep_methyl-trfase"/>
</dbReference>
<dbReference type="CDD" id="cd02440">
    <property type="entry name" value="AdoMet_MTases"/>
    <property type="match status" value="1"/>
</dbReference>
<dbReference type="CDD" id="cd11572">
    <property type="entry name" value="RlmI_M_like"/>
    <property type="match status" value="1"/>
</dbReference>
<evidence type="ECO:0000256" key="4">
    <source>
        <dbReference type="ARBA" id="ARBA00022603"/>
    </source>
</evidence>
<feature type="domain" description="PUA" evidence="9">
    <location>
        <begin position="20"/>
        <end position="113"/>
    </location>
</feature>
<evidence type="ECO:0000313" key="10">
    <source>
        <dbReference type="EMBL" id="QDU26901.1"/>
    </source>
</evidence>
<dbReference type="InterPro" id="IPR002478">
    <property type="entry name" value="PUA"/>
</dbReference>
<dbReference type="GO" id="GO:0008168">
    <property type="term" value="F:methyltransferase activity"/>
    <property type="evidence" value="ECO:0007669"/>
    <property type="project" value="UniProtKB-KW"/>
</dbReference>
<keyword evidence="2" id="KW-0963">Cytoplasm</keyword>